<dbReference type="SUPFAM" id="SSF63520">
    <property type="entry name" value="PTS-regulatory domain, PRD"/>
    <property type="match status" value="2"/>
</dbReference>
<dbReference type="SUPFAM" id="SSF50151">
    <property type="entry name" value="SacY-like RNA-binding domain"/>
    <property type="match status" value="1"/>
</dbReference>
<keyword evidence="4" id="KW-1185">Reference proteome</keyword>
<dbReference type="PANTHER" id="PTHR30185">
    <property type="entry name" value="CRYPTIC BETA-GLUCOSIDE BGL OPERON ANTITERMINATOR"/>
    <property type="match status" value="1"/>
</dbReference>
<organism evidence="3 4">
    <name type="scientific">Salipaludibacillus keqinensis</name>
    <dbReference type="NCBI Taxonomy" id="2045207"/>
    <lineage>
        <taxon>Bacteria</taxon>
        <taxon>Bacillati</taxon>
        <taxon>Bacillota</taxon>
        <taxon>Bacilli</taxon>
        <taxon>Bacillales</taxon>
        <taxon>Bacillaceae</taxon>
    </lineage>
</organism>
<dbReference type="SMART" id="SM01061">
    <property type="entry name" value="CAT_RBD"/>
    <property type="match status" value="1"/>
</dbReference>
<protein>
    <recommendedName>
        <fullName evidence="2">PRD domain-containing protein</fullName>
    </recommendedName>
</protein>
<dbReference type="OrthoDB" id="9813552at2"/>
<dbReference type="InterPro" id="IPR036650">
    <property type="entry name" value="CAT_RNA-bd_dom_sf"/>
</dbReference>
<dbReference type="InterPro" id="IPR050661">
    <property type="entry name" value="BglG_antiterminators"/>
</dbReference>
<sequence>MVQGPFTVQKALNNNVVIAQSDHNQEVIFIGKGIGFGMKNGDYFESTTYDKVYSLVDEQEQEKYIRLVTKETEETLLIIHESIEKIHEVIGFQLGEQLHFALTQHLALALQRTRDRTEIQNPFLTETKWLYYDTYQIAESVVAFIHDKTGLRLPGAEVGFITLHIQSAIRDSHSSLNKESDLLVRCVRYIEEKAEVKLSHDLVSFRRLIHHIKQIMKEPVNDEGSKFNEEVILMLKENNPLCYNISRNLVRMIEKSARVSLGSSEVIHLMIYVQTVLDKQNKT</sequence>
<evidence type="ECO:0000313" key="4">
    <source>
        <dbReference type="Proteomes" id="UP000248214"/>
    </source>
</evidence>
<comment type="caution">
    <text evidence="3">The sequence shown here is derived from an EMBL/GenBank/DDBJ whole genome shotgun (WGS) entry which is preliminary data.</text>
</comment>
<dbReference type="AlphaFoldDB" id="A0A323TFT0"/>
<evidence type="ECO:0000256" key="1">
    <source>
        <dbReference type="ARBA" id="ARBA00022737"/>
    </source>
</evidence>
<evidence type="ECO:0000313" key="3">
    <source>
        <dbReference type="EMBL" id="PYZ93679.1"/>
    </source>
</evidence>
<dbReference type="Gene3D" id="1.10.1790.10">
    <property type="entry name" value="PRD domain"/>
    <property type="match status" value="2"/>
</dbReference>
<dbReference type="PROSITE" id="PS51372">
    <property type="entry name" value="PRD_2"/>
    <property type="match status" value="2"/>
</dbReference>
<gene>
    <name evidence="3" type="ORF">CR194_11020</name>
</gene>
<reference evidence="3 4" key="1">
    <citation type="submission" date="2017-10" db="EMBL/GenBank/DDBJ databases">
        <title>Bacillus sp. nov., a halophilic bacterium isolated from a Keqin Lake.</title>
        <authorList>
            <person name="Wang H."/>
        </authorList>
    </citation>
    <scope>NUCLEOTIDE SEQUENCE [LARGE SCALE GENOMIC DNA]</scope>
    <source>
        <strain evidence="3 4">KQ-12</strain>
    </source>
</reference>
<name>A0A323TFT0_9BACI</name>
<proteinExistence type="predicted"/>
<dbReference type="EMBL" id="PDOD01000002">
    <property type="protein sequence ID" value="PYZ93679.1"/>
    <property type="molecule type" value="Genomic_DNA"/>
</dbReference>
<dbReference type="GO" id="GO:0006355">
    <property type="term" value="P:regulation of DNA-templated transcription"/>
    <property type="evidence" value="ECO:0007669"/>
    <property type="project" value="InterPro"/>
</dbReference>
<dbReference type="InterPro" id="IPR004341">
    <property type="entry name" value="CAT_RNA-bd_dom"/>
</dbReference>
<accession>A0A323TFT0</accession>
<keyword evidence="1" id="KW-0677">Repeat</keyword>
<dbReference type="InterPro" id="IPR036634">
    <property type="entry name" value="PRD_sf"/>
</dbReference>
<dbReference type="PANTHER" id="PTHR30185:SF16">
    <property type="entry name" value="PROTEIN GLCT"/>
    <property type="match status" value="1"/>
</dbReference>
<dbReference type="Proteomes" id="UP000248214">
    <property type="component" value="Unassembled WGS sequence"/>
</dbReference>
<dbReference type="Pfam" id="PF00874">
    <property type="entry name" value="PRD"/>
    <property type="match status" value="2"/>
</dbReference>
<dbReference type="Gene3D" id="2.30.24.10">
    <property type="entry name" value="CAT RNA-binding domain"/>
    <property type="match status" value="1"/>
</dbReference>
<dbReference type="GO" id="GO:0003723">
    <property type="term" value="F:RNA binding"/>
    <property type="evidence" value="ECO:0007669"/>
    <property type="project" value="InterPro"/>
</dbReference>
<feature type="domain" description="PRD" evidence="2">
    <location>
        <begin position="176"/>
        <end position="283"/>
    </location>
</feature>
<dbReference type="Pfam" id="PF03123">
    <property type="entry name" value="CAT_RBD"/>
    <property type="match status" value="1"/>
</dbReference>
<evidence type="ECO:0000259" key="2">
    <source>
        <dbReference type="PROSITE" id="PS51372"/>
    </source>
</evidence>
<dbReference type="RefSeq" id="WP_110609711.1">
    <property type="nucleotide sequence ID" value="NZ_PDOD01000002.1"/>
</dbReference>
<feature type="domain" description="PRD" evidence="2">
    <location>
        <begin position="70"/>
        <end position="175"/>
    </location>
</feature>
<dbReference type="InterPro" id="IPR011608">
    <property type="entry name" value="PRD"/>
</dbReference>